<protein>
    <submittedName>
        <fullName evidence="1">Uncharacterized protein</fullName>
    </submittedName>
</protein>
<dbReference type="AlphaFoldDB" id="A0A0A1W1G7"/>
<reference evidence="2" key="1">
    <citation type="journal article" date="2015" name="Genome">
        <title>Whole Genome Sequence of the Non-Microcystin-Producing Microcystis aeruginosa Strain NIES-44.</title>
        <authorList>
            <person name="Okano K."/>
            <person name="Miyata N."/>
            <person name="Ozaki Y."/>
        </authorList>
    </citation>
    <scope>NUCLEOTIDE SEQUENCE [LARGE SCALE GENOMIC DNA]</scope>
    <source>
        <strain evidence="2">NIES-44</strain>
    </source>
</reference>
<name>A0A0A1W1G7_MICAE</name>
<dbReference type="EMBL" id="BBPA01000075">
    <property type="protein sequence ID" value="GAL95689.1"/>
    <property type="molecule type" value="Genomic_DNA"/>
</dbReference>
<comment type="caution">
    <text evidence="1">The sequence shown here is derived from an EMBL/GenBank/DDBJ whole genome shotgun (WGS) entry which is preliminary data.</text>
</comment>
<dbReference type="Proteomes" id="UP000030321">
    <property type="component" value="Unassembled WGS sequence"/>
</dbReference>
<evidence type="ECO:0000313" key="1">
    <source>
        <dbReference type="EMBL" id="GAL95689.1"/>
    </source>
</evidence>
<accession>A0A0A1W1G7</accession>
<proteinExistence type="predicted"/>
<organism evidence="1 2">
    <name type="scientific">Microcystis aeruginosa NIES-44</name>
    <dbReference type="NCBI Taxonomy" id="449439"/>
    <lineage>
        <taxon>Bacteria</taxon>
        <taxon>Bacillati</taxon>
        <taxon>Cyanobacteriota</taxon>
        <taxon>Cyanophyceae</taxon>
        <taxon>Oscillatoriophycideae</taxon>
        <taxon>Chroococcales</taxon>
        <taxon>Microcystaceae</taxon>
        <taxon>Microcystis</taxon>
    </lineage>
</organism>
<evidence type="ECO:0000313" key="2">
    <source>
        <dbReference type="Proteomes" id="UP000030321"/>
    </source>
</evidence>
<sequence>MPLLVISIILGYLGNYFYLHLFLRLDFLFGSSFALISVSQHLALKIII</sequence>
<gene>
    <name evidence="1" type="ORF">N44_04545</name>
</gene>